<evidence type="ECO:0000313" key="2">
    <source>
        <dbReference type="Proteomes" id="UP000050795"/>
    </source>
</evidence>
<feature type="chain" id="PRO_5041644231" evidence="1">
    <location>
        <begin position="21"/>
        <end position="161"/>
    </location>
</feature>
<dbReference type="Proteomes" id="UP000050795">
    <property type="component" value="Unassembled WGS sequence"/>
</dbReference>
<protein>
    <submittedName>
        <fullName evidence="3">Uncharacterized protein</fullName>
    </submittedName>
</protein>
<dbReference type="WBParaSite" id="TREG1_78500.1">
    <property type="protein sequence ID" value="TREG1_78500.1"/>
    <property type="gene ID" value="TREG1_78500"/>
</dbReference>
<evidence type="ECO:0000256" key="1">
    <source>
        <dbReference type="SAM" id="SignalP"/>
    </source>
</evidence>
<keyword evidence="1" id="KW-0732">Signal</keyword>
<accession>A0AA85K544</accession>
<dbReference type="AlphaFoldDB" id="A0AA85K544"/>
<sequence>MLFISLTVIVFITAYDYVYATNSYQSECSTACGNYSYAERDCAGFCSESVGSQSAFCYLACHQNSSSVNEYNECKGNCTKERVNEQNCKVNCNHVTHNEDLCNAVCSGDHGGPQDRCLFSCGIKYPTGAFCVGGTGSNNNNNCDYSGYDECKTQCYNLDAK</sequence>
<evidence type="ECO:0000313" key="3">
    <source>
        <dbReference type="WBParaSite" id="TREG1_78500.1"/>
    </source>
</evidence>
<feature type="signal peptide" evidence="1">
    <location>
        <begin position="1"/>
        <end position="20"/>
    </location>
</feature>
<organism evidence="2 3">
    <name type="scientific">Trichobilharzia regenti</name>
    <name type="common">Nasal bird schistosome</name>
    <dbReference type="NCBI Taxonomy" id="157069"/>
    <lineage>
        <taxon>Eukaryota</taxon>
        <taxon>Metazoa</taxon>
        <taxon>Spiralia</taxon>
        <taxon>Lophotrochozoa</taxon>
        <taxon>Platyhelminthes</taxon>
        <taxon>Trematoda</taxon>
        <taxon>Digenea</taxon>
        <taxon>Strigeidida</taxon>
        <taxon>Schistosomatoidea</taxon>
        <taxon>Schistosomatidae</taxon>
        <taxon>Trichobilharzia</taxon>
    </lineage>
</organism>
<name>A0AA85K544_TRIRE</name>
<keyword evidence="2" id="KW-1185">Reference proteome</keyword>
<proteinExistence type="predicted"/>
<reference evidence="2" key="1">
    <citation type="submission" date="2022-06" db="EMBL/GenBank/DDBJ databases">
        <authorList>
            <person name="Berger JAMES D."/>
            <person name="Berger JAMES D."/>
        </authorList>
    </citation>
    <scope>NUCLEOTIDE SEQUENCE [LARGE SCALE GENOMIC DNA]</scope>
</reference>
<reference evidence="3" key="2">
    <citation type="submission" date="2023-11" db="UniProtKB">
        <authorList>
            <consortium name="WormBaseParasite"/>
        </authorList>
    </citation>
    <scope>IDENTIFICATION</scope>
</reference>